<dbReference type="GO" id="GO:0001735">
    <property type="term" value="F:prenylcysteine oxidase activity"/>
    <property type="evidence" value="ECO:0007669"/>
    <property type="project" value="InterPro"/>
</dbReference>
<dbReference type="InterPro" id="IPR036188">
    <property type="entry name" value="FAD/NAD-bd_sf"/>
</dbReference>
<evidence type="ECO:0000256" key="5">
    <source>
        <dbReference type="ARBA" id="ARBA00022827"/>
    </source>
</evidence>
<dbReference type="AlphaFoldDB" id="A0A409VZZ2"/>
<evidence type="ECO:0000313" key="11">
    <source>
        <dbReference type="Proteomes" id="UP000283269"/>
    </source>
</evidence>
<dbReference type="Pfam" id="PF13450">
    <property type="entry name" value="NAD_binding_8"/>
    <property type="match status" value="1"/>
</dbReference>
<keyword evidence="7" id="KW-0325">Glycoprotein</keyword>
<dbReference type="PANTHER" id="PTHR15944">
    <property type="entry name" value="FARNESYLCYSTEINE LYASE"/>
    <property type="match status" value="1"/>
</dbReference>
<dbReference type="GO" id="GO:0030327">
    <property type="term" value="P:prenylated protein catabolic process"/>
    <property type="evidence" value="ECO:0007669"/>
    <property type="project" value="TreeGrafter"/>
</dbReference>
<protein>
    <recommendedName>
        <fullName evidence="9">Prenylcysteine lyase domain-containing protein</fullName>
    </recommendedName>
</protein>
<reference evidence="10 11" key="1">
    <citation type="journal article" date="2018" name="Evol. Lett.">
        <title>Horizontal gene cluster transfer increased hallucinogenic mushroom diversity.</title>
        <authorList>
            <person name="Reynolds H.T."/>
            <person name="Vijayakumar V."/>
            <person name="Gluck-Thaler E."/>
            <person name="Korotkin H.B."/>
            <person name="Matheny P.B."/>
            <person name="Slot J.C."/>
        </authorList>
    </citation>
    <scope>NUCLEOTIDE SEQUENCE [LARGE SCALE GENOMIC DNA]</scope>
    <source>
        <strain evidence="10 11">2631</strain>
    </source>
</reference>
<dbReference type="Proteomes" id="UP000283269">
    <property type="component" value="Unassembled WGS sequence"/>
</dbReference>
<evidence type="ECO:0000259" key="9">
    <source>
        <dbReference type="Pfam" id="PF07156"/>
    </source>
</evidence>
<dbReference type="InParanoid" id="A0A409VZZ2"/>
<evidence type="ECO:0000256" key="8">
    <source>
        <dbReference type="SAM" id="SignalP"/>
    </source>
</evidence>
<comment type="cofactor">
    <cofactor evidence="1">
        <name>FAD</name>
        <dbReference type="ChEBI" id="CHEBI:57692"/>
    </cofactor>
</comment>
<comment type="caution">
    <text evidence="10">The sequence shown here is derived from an EMBL/GenBank/DDBJ whole genome shotgun (WGS) entry which is preliminary data.</text>
</comment>
<dbReference type="STRING" id="93625.A0A409VZZ2"/>
<keyword evidence="6" id="KW-0560">Oxidoreductase</keyword>
<keyword evidence="11" id="KW-1185">Reference proteome</keyword>
<feature type="domain" description="Prenylcysteine lyase" evidence="9">
    <location>
        <begin position="152"/>
        <end position="484"/>
    </location>
</feature>
<dbReference type="EMBL" id="NHYD01003846">
    <property type="protein sequence ID" value="PPQ71842.1"/>
    <property type="molecule type" value="Genomic_DNA"/>
</dbReference>
<keyword evidence="4 8" id="KW-0732">Signal</keyword>
<dbReference type="SUPFAM" id="SSF51905">
    <property type="entry name" value="FAD/NAD(P)-binding domain"/>
    <property type="match status" value="1"/>
</dbReference>
<proteinExistence type="inferred from homology"/>
<evidence type="ECO:0000256" key="6">
    <source>
        <dbReference type="ARBA" id="ARBA00023002"/>
    </source>
</evidence>
<dbReference type="Gene3D" id="3.50.50.60">
    <property type="entry name" value="FAD/NAD(P)-binding domain"/>
    <property type="match status" value="1"/>
</dbReference>
<evidence type="ECO:0000256" key="1">
    <source>
        <dbReference type="ARBA" id="ARBA00001974"/>
    </source>
</evidence>
<dbReference type="PIRSF" id="PIRSF036292">
    <property type="entry name" value="Prenylcysteine_oxidase"/>
    <property type="match status" value="1"/>
</dbReference>
<comment type="similarity">
    <text evidence="2">Belongs to the prenylcysteine oxidase family.</text>
</comment>
<dbReference type="InterPro" id="IPR010795">
    <property type="entry name" value="Prenylcys_lyase"/>
</dbReference>
<dbReference type="OrthoDB" id="437369at2759"/>
<keyword evidence="5" id="KW-0274">FAD</keyword>
<keyword evidence="3" id="KW-0285">Flavoprotein</keyword>
<feature type="chain" id="PRO_5019557138" description="Prenylcysteine lyase domain-containing protein" evidence="8">
    <location>
        <begin position="16"/>
        <end position="526"/>
    </location>
</feature>
<organism evidence="10 11">
    <name type="scientific">Psilocybe cyanescens</name>
    <dbReference type="NCBI Taxonomy" id="93625"/>
    <lineage>
        <taxon>Eukaryota</taxon>
        <taxon>Fungi</taxon>
        <taxon>Dikarya</taxon>
        <taxon>Basidiomycota</taxon>
        <taxon>Agaricomycotina</taxon>
        <taxon>Agaricomycetes</taxon>
        <taxon>Agaricomycetidae</taxon>
        <taxon>Agaricales</taxon>
        <taxon>Agaricineae</taxon>
        <taxon>Strophariaceae</taxon>
        <taxon>Psilocybe</taxon>
    </lineage>
</organism>
<evidence type="ECO:0000256" key="2">
    <source>
        <dbReference type="ARBA" id="ARBA00009967"/>
    </source>
</evidence>
<evidence type="ECO:0000256" key="7">
    <source>
        <dbReference type="ARBA" id="ARBA00023180"/>
    </source>
</evidence>
<name>A0A409VZZ2_PSICY</name>
<gene>
    <name evidence="10" type="ORF">CVT25_006360</name>
</gene>
<evidence type="ECO:0000256" key="3">
    <source>
        <dbReference type="ARBA" id="ARBA00022630"/>
    </source>
</evidence>
<sequence length="526" mass="58529">MKYHALLFLIPAIHAFQLPFQLQKFFTASNIAAQVEQPLIPFTPRIAIIGAGAAGSSAAFWISKAKERFGVDVDIDVYESNAYIGGRSTTVYPYNNKSLPELELGASIFVEANKNLWRASDEFNLTRRKFEDQDYATGIWDGQELLLSFSGSWWDTAKLLWRYGFLSPRRAETFVRNMIDRFLVFYSPDTPKWDSITTLASTLGWTALTNQTTAEYLIAQGVSEKYTNEVVEAATRVNYGQNVDYIHALEGACAMAGTGASGIVGGNFQVFEKFLNYSGANVHLNTSVSSILPSSSSSQLWSVKSGRGIVHYQAVIVAAPFQSTGITFPLTISDQVSEVPYVHLHVTLLTTSSPFPNPAYFGLQPNSEIPRMMLTTYQGARAGGRKPEFNSLSYHGEVGNGEWVVKIFSEEEISDEWLTNMFQGQVGWVLRKTWDAYPKLPPTSSFPPIKLDRGLYYVNSFEPFISTMETETISSRNVVDLMLNDEFNAGICGRRIAASGTDDQEIAASPSTEEFDKKDFVFGWDC</sequence>
<feature type="signal peptide" evidence="8">
    <location>
        <begin position="1"/>
        <end position="15"/>
    </location>
</feature>
<dbReference type="PANTHER" id="PTHR15944:SF0">
    <property type="entry name" value="PRENYLCYSTEINE LYASE DOMAIN-CONTAINING PROTEIN"/>
    <property type="match status" value="1"/>
</dbReference>
<accession>A0A409VZZ2</accession>
<evidence type="ECO:0000313" key="10">
    <source>
        <dbReference type="EMBL" id="PPQ71842.1"/>
    </source>
</evidence>
<dbReference type="InterPro" id="IPR017046">
    <property type="entry name" value="Prenylcysteine_Oxase1"/>
</dbReference>
<dbReference type="Pfam" id="PF07156">
    <property type="entry name" value="Prenylcys_lyase"/>
    <property type="match status" value="1"/>
</dbReference>
<evidence type="ECO:0000256" key="4">
    <source>
        <dbReference type="ARBA" id="ARBA00022729"/>
    </source>
</evidence>
<dbReference type="GO" id="GO:0030328">
    <property type="term" value="P:prenylcysteine catabolic process"/>
    <property type="evidence" value="ECO:0007669"/>
    <property type="project" value="InterPro"/>
</dbReference>